<name>A0A9W7X6H2_TRIRA</name>
<gene>
    <name evidence="1" type="ORF">IRJ41_023037</name>
</gene>
<keyword evidence="2" id="KW-1185">Reference proteome</keyword>
<evidence type="ECO:0000313" key="1">
    <source>
        <dbReference type="EMBL" id="KAI7814610.1"/>
    </source>
</evidence>
<reference evidence="1" key="1">
    <citation type="submission" date="2021-02" db="EMBL/GenBank/DDBJ databases">
        <title>Comparative genomics reveals that relaxation of natural selection precedes convergent phenotypic evolution of cavefish.</title>
        <authorList>
            <person name="Peng Z."/>
        </authorList>
    </citation>
    <scope>NUCLEOTIDE SEQUENCE</scope>
    <source>
        <tissue evidence="1">Muscle</tissue>
    </source>
</reference>
<dbReference type="EMBL" id="JAFHDT010000001">
    <property type="protein sequence ID" value="KAI7814610.1"/>
    <property type="molecule type" value="Genomic_DNA"/>
</dbReference>
<protein>
    <submittedName>
        <fullName evidence="1">Uncharacterized protein</fullName>
    </submittedName>
</protein>
<sequence>MRATMKLQLMGWKGSVASGALKSRAFNIMLGLSVHSAHDVLVNLKFLLLKTWDALASWASVIKDEMSCTLLDLQVVHLISEQGFCDQR</sequence>
<accession>A0A9W7X6H2</accession>
<dbReference type="AlphaFoldDB" id="A0A9W7X6H2"/>
<proteinExistence type="predicted"/>
<organism evidence="1 2">
    <name type="scientific">Triplophysa rosa</name>
    <name type="common">Cave loach</name>
    <dbReference type="NCBI Taxonomy" id="992332"/>
    <lineage>
        <taxon>Eukaryota</taxon>
        <taxon>Metazoa</taxon>
        <taxon>Chordata</taxon>
        <taxon>Craniata</taxon>
        <taxon>Vertebrata</taxon>
        <taxon>Euteleostomi</taxon>
        <taxon>Actinopterygii</taxon>
        <taxon>Neopterygii</taxon>
        <taxon>Teleostei</taxon>
        <taxon>Ostariophysi</taxon>
        <taxon>Cypriniformes</taxon>
        <taxon>Nemacheilidae</taxon>
        <taxon>Triplophysa</taxon>
    </lineage>
</organism>
<evidence type="ECO:0000313" key="2">
    <source>
        <dbReference type="Proteomes" id="UP001059041"/>
    </source>
</evidence>
<comment type="caution">
    <text evidence="1">The sequence shown here is derived from an EMBL/GenBank/DDBJ whole genome shotgun (WGS) entry which is preliminary data.</text>
</comment>
<dbReference type="Proteomes" id="UP001059041">
    <property type="component" value="Linkage Group LG1"/>
</dbReference>